<dbReference type="AlphaFoldDB" id="A0AA40Y6Z6"/>
<keyword evidence="2" id="KW-0378">Hydrolase</keyword>
<keyword evidence="2" id="KW-0255">Endonuclease</keyword>
<sequence>MARSDGKRSPKRTLTDEWIRENLTYEPDTGLVRRRGQVVGNPDSKGYLRTQLRGNFMRIHRLAWFLANGSWPVHQIDHIDGDKRNNRLSNLRDVPVEVNIQNRRHATGVCREGARFAAVIVTGGRKIRLGSFNTHAEAHASYVAARPLLHAGYTEI</sequence>
<dbReference type="GO" id="GO:0003677">
    <property type="term" value="F:DNA binding"/>
    <property type="evidence" value="ECO:0007669"/>
    <property type="project" value="InterPro"/>
</dbReference>
<proteinExistence type="predicted"/>
<keyword evidence="2" id="KW-0540">Nuclease</keyword>
<dbReference type="GO" id="GO:0004519">
    <property type="term" value="F:endonuclease activity"/>
    <property type="evidence" value="ECO:0007669"/>
    <property type="project" value="UniProtKB-KW"/>
</dbReference>
<comment type="caution">
    <text evidence="2">The sequence shown here is derived from an EMBL/GenBank/DDBJ whole genome shotgun (WGS) entry which is preliminary data.</text>
</comment>
<dbReference type="Proteomes" id="UP000634179">
    <property type="component" value="Unassembled WGS sequence"/>
</dbReference>
<dbReference type="Pfam" id="PF13392">
    <property type="entry name" value="HNH_3"/>
    <property type="match status" value="1"/>
</dbReference>
<dbReference type="RefSeq" id="WP_087786621.1">
    <property type="nucleotide sequence ID" value="NZ_RASY01000033.1"/>
</dbReference>
<evidence type="ECO:0000313" key="3">
    <source>
        <dbReference type="Proteomes" id="UP000634179"/>
    </source>
</evidence>
<dbReference type="EMBL" id="JADUOV010000018">
    <property type="protein sequence ID" value="MBH1791999.1"/>
    <property type="molecule type" value="Genomic_DNA"/>
</dbReference>
<name>A0AA40Y6Z6_STEMA</name>
<dbReference type="InterPro" id="IPR016177">
    <property type="entry name" value="DNA-bd_dom_sf"/>
</dbReference>
<dbReference type="Gene3D" id="3.90.75.20">
    <property type="match status" value="1"/>
</dbReference>
<feature type="domain" description="HNH nuclease" evidence="1">
    <location>
        <begin position="59"/>
        <end position="98"/>
    </location>
</feature>
<evidence type="ECO:0000259" key="1">
    <source>
        <dbReference type="Pfam" id="PF13392"/>
    </source>
</evidence>
<gene>
    <name evidence="2" type="ORF">I5V89_19225</name>
</gene>
<dbReference type="InterPro" id="IPR044925">
    <property type="entry name" value="His-Me_finger_sf"/>
</dbReference>
<dbReference type="SUPFAM" id="SSF54060">
    <property type="entry name" value="His-Me finger endonucleases"/>
    <property type="match status" value="1"/>
</dbReference>
<protein>
    <submittedName>
        <fullName evidence="2">HNH endonuclease</fullName>
    </submittedName>
</protein>
<reference evidence="2" key="1">
    <citation type="submission" date="2020-11" db="EMBL/GenBank/DDBJ databases">
        <title>Enhanced detection system for hospital associated transmission using whole genome sequencing surveillance.</title>
        <authorList>
            <person name="Harrison L.H."/>
            <person name="Van Tyne D."/>
            <person name="Marsh J.W."/>
            <person name="Griffith M.P."/>
            <person name="Snyder D.J."/>
            <person name="Cooper V.S."/>
            <person name="Mustapha M."/>
        </authorList>
    </citation>
    <scope>NUCLEOTIDE SEQUENCE</scope>
    <source>
        <strain evidence="2">STEN00053</strain>
    </source>
</reference>
<organism evidence="2 3">
    <name type="scientific">Stenotrophomonas maltophilia</name>
    <name type="common">Pseudomonas maltophilia</name>
    <name type="synonym">Xanthomonas maltophilia</name>
    <dbReference type="NCBI Taxonomy" id="40324"/>
    <lineage>
        <taxon>Bacteria</taxon>
        <taxon>Pseudomonadati</taxon>
        <taxon>Pseudomonadota</taxon>
        <taxon>Gammaproteobacteria</taxon>
        <taxon>Lysobacterales</taxon>
        <taxon>Lysobacteraceae</taxon>
        <taxon>Stenotrophomonas</taxon>
        <taxon>Stenotrophomonas maltophilia group</taxon>
    </lineage>
</organism>
<accession>A0AA40Y6Z6</accession>
<evidence type="ECO:0000313" key="2">
    <source>
        <dbReference type="EMBL" id="MBH1791999.1"/>
    </source>
</evidence>
<dbReference type="InterPro" id="IPR003615">
    <property type="entry name" value="HNH_nuc"/>
</dbReference>
<dbReference type="SUPFAM" id="SSF54171">
    <property type="entry name" value="DNA-binding domain"/>
    <property type="match status" value="1"/>
</dbReference>